<dbReference type="RefSeq" id="WP_106458981.1">
    <property type="nucleotide sequence ID" value="NZ_PXOH01000037.1"/>
</dbReference>
<protein>
    <recommendedName>
        <fullName evidence="1">Ice-binding protein C-terminal domain-containing protein</fullName>
    </recommendedName>
</protein>
<dbReference type="InterPro" id="IPR012334">
    <property type="entry name" value="Pectin_lyas_fold"/>
</dbReference>
<dbReference type="InterPro" id="IPR011050">
    <property type="entry name" value="Pectin_lyase_fold/virulence"/>
</dbReference>
<reference evidence="2 3" key="1">
    <citation type="submission" date="2018-03" db="EMBL/GenBank/DDBJ databases">
        <title>The ancient ancestry and fast evolution of plastids.</title>
        <authorList>
            <person name="Moore K.R."/>
            <person name="Magnabosco C."/>
            <person name="Momper L."/>
            <person name="Gold D.A."/>
            <person name="Bosak T."/>
            <person name="Fournier G.P."/>
        </authorList>
    </citation>
    <scope>NUCLEOTIDE SEQUENCE [LARGE SCALE GENOMIC DNA]</scope>
    <source>
        <strain evidence="2 3">CCALA 016</strain>
    </source>
</reference>
<dbReference type="NCBIfam" id="TIGR02595">
    <property type="entry name" value="PEP_CTERM"/>
    <property type="match status" value="1"/>
</dbReference>
<reference evidence="2 3" key="2">
    <citation type="submission" date="2018-03" db="EMBL/GenBank/DDBJ databases">
        <authorList>
            <person name="Keele B.F."/>
        </authorList>
    </citation>
    <scope>NUCLEOTIDE SEQUENCE [LARGE SCALE GENOMIC DNA]</scope>
    <source>
        <strain evidence="2 3">CCALA 016</strain>
    </source>
</reference>
<keyword evidence="3" id="KW-1185">Reference proteome</keyword>
<gene>
    <name evidence="2" type="ORF">C7H19_21560</name>
</gene>
<dbReference type="SMART" id="SM00710">
    <property type="entry name" value="PbH1"/>
    <property type="match status" value="6"/>
</dbReference>
<name>A0A2T1LS90_9CHRO</name>
<dbReference type="NCBIfam" id="NF041518">
    <property type="entry name" value="choice_anch_Q"/>
    <property type="match status" value="1"/>
</dbReference>
<dbReference type="OrthoDB" id="424692at2"/>
<dbReference type="SUPFAM" id="SSF51126">
    <property type="entry name" value="Pectin lyase-like"/>
    <property type="match status" value="2"/>
</dbReference>
<dbReference type="Gene3D" id="2.160.20.10">
    <property type="entry name" value="Single-stranded right-handed beta-helix, Pectin lyase-like"/>
    <property type="match status" value="1"/>
</dbReference>
<dbReference type="Pfam" id="PF07589">
    <property type="entry name" value="PEP-CTERM"/>
    <property type="match status" value="1"/>
</dbReference>
<evidence type="ECO:0000313" key="3">
    <source>
        <dbReference type="Proteomes" id="UP000239001"/>
    </source>
</evidence>
<evidence type="ECO:0000259" key="1">
    <source>
        <dbReference type="Pfam" id="PF07589"/>
    </source>
</evidence>
<proteinExistence type="predicted"/>
<evidence type="ECO:0000313" key="2">
    <source>
        <dbReference type="EMBL" id="PSF32484.1"/>
    </source>
</evidence>
<dbReference type="EMBL" id="PXOH01000037">
    <property type="protein sequence ID" value="PSF32484.1"/>
    <property type="molecule type" value="Genomic_DNA"/>
</dbReference>
<dbReference type="AlphaFoldDB" id="A0A2T1LS90"/>
<dbReference type="InterPro" id="IPR013424">
    <property type="entry name" value="Ice-binding_C"/>
</dbReference>
<dbReference type="InterPro" id="IPR059226">
    <property type="entry name" value="Choice_anch_Q_dom"/>
</dbReference>
<dbReference type="InterPro" id="IPR006626">
    <property type="entry name" value="PbH1"/>
</dbReference>
<feature type="domain" description="Ice-binding protein C-terminal" evidence="1">
    <location>
        <begin position="439"/>
        <end position="463"/>
    </location>
</feature>
<organism evidence="2 3">
    <name type="scientific">Aphanothece hegewaldii CCALA 016</name>
    <dbReference type="NCBI Taxonomy" id="2107694"/>
    <lineage>
        <taxon>Bacteria</taxon>
        <taxon>Bacillati</taxon>
        <taxon>Cyanobacteriota</taxon>
        <taxon>Cyanophyceae</taxon>
        <taxon>Oscillatoriophycideae</taxon>
        <taxon>Chroococcales</taxon>
        <taxon>Aphanothecaceae</taxon>
        <taxon>Aphanothece</taxon>
    </lineage>
</organism>
<comment type="caution">
    <text evidence="2">The sequence shown here is derived from an EMBL/GenBank/DDBJ whole genome shotgun (WGS) entry which is preliminary data.</text>
</comment>
<dbReference type="Proteomes" id="UP000239001">
    <property type="component" value="Unassembled WGS sequence"/>
</dbReference>
<sequence>MALFNVTNLFDSGIGSLRQAILDANSTAGDDEIQFSSISGTITLTSGELNITDSLTINGIGADLLTISGNNASEVFDIDDGTSNVINVYLNGLTISNGYDYGIVNQDSLTITNSQISNNDINISNSGVVTLTNSQISDSYRSGISNSGMMTITNSQISDSYRSGISNSGVMTITNSTISENGSTYTNGGGIYNSGKLTITNTKISQNVASFGGSALSRRGGGILNEGDTTIINSTISGNRANYGGGIESLNGTVIIIDSTISGNVSRYGGGINNGSSSTAIISNSTVSGNSADYYGGGLRSTGKLIITNSTISGNKAYYSDGGLLNFNKLIITNSIIANNSGGDCFNNGTITTNINNLIEDGSCNPALSGDPNLGPLQDNGGPTFTQALLLGSIAIDAGDNAAIPPDILTDQRGAGFPRIINGTVDIGAYEASQNVPPSVPEPSSLFGIITLGLAAIGSLRRRRK</sequence>
<accession>A0A2T1LS90</accession>